<evidence type="ECO:0000313" key="3">
    <source>
        <dbReference type="EMBL" id="CAF3380835.1"/>
    </source>
</evidence>
<reference evidence="3" key="1">
    <citation type="submission" date="2021-02" db="EMBL/GenBank/DDBJ databases">
        <authorList>
            <person name="Nowell W R."/>
        </authorList>
    </citation>
    <scope>NUCLEOTIDE SEQUENCE</scope>
</reference>
<gene>
    <name evidence="6" type="ORF">HFQ381_LOCUS5288</name>
    <name evidence="4" type="ORF">LUA448_LOCUS22051</name>
    <name evidence="3" type="ORF">TIS948_LOCUS25935</name>
    <name evidence="5" type="ORF">UJA718_LOCUS3461</name>
</gene>
<dbReference type="InterPro" id="IPR038460">
    <property type="entry name" value="AcetylCoA_hyd_C_sf"/>
</dbReference>
<dbReference type="EMBL" id="CAJNYD010002907">
    <property type="protein sequence ID" value="CAF3452910.1"/>
    <property type="molecule type" value="Genomic_DNA"/>
</dbReference>
<feature type="domain" description="Acetyl-CoA hydrolase/transferase C-terminal" evidence="2">
    <location>
        <begin position="1"/>
        <end position="88"/>
    </location>
</feature>
<evidence type="ECO:0000256" key="1">
    <source>
        <dbReference type="SAM" id="MobiDB-lite"/>
    </source>
</evidence>
<evidence type="ECO:0000313" key="5">
    <source>
        <dbReference type="EMBL" id="CAF4150856.1"/>
    </source>
</evidence>
<dbReference type="EMBL" id="CAJOBP010000257">
    <property type="protein sequence ID" value="CAF4150856.1"/>
    <property type="molecule type" value="Genomic_DNA"/>
</dbReference>
<dbReference type="InterPro" id="IPR026888">
    <property type="entry name" value="AcetylCoA_hyd_C"/>
</dbReference>
<organism evidence="3 7">
    <name type="scientific">Rotaria socialis</name>
    <dbReference type="NCBI Taxonomy" id="392032"/>
    <lineage>
        <taxon>Eukaryota</taxon>
        <taxon>Metazoa</taxon>
        <taxon>Spiralia</taxon>
        <taxon>Gnathifera</taxon>
        <taxon>Rotifera</taxon>
        <taxon>Eurotatoria</taxon>
        <taxon>Bdelloidea</taxon>
        <taxon>Philodinida</taxon>
        <taxon>Philodinidae</taxon>
        <taxon>Rotaria</taxon>
    </lineage>
</organism>
<dbReference type="Gene3D" id="3.40.1080.20">
    <property type="entry name" value="Acetyl-CoA hydrolase/transferase C-terminal domain"/>
    <property type="match status" value="1"/>
</dbReference>
<accession>A0A817YEB9</accession>
<dbReference type="Proteomes" id="UP000663825">
    <property type="component" value="Unassembled WGS sequence"/>
</dbReference>
<dbReference type="PANTHER" id="PTHR43609:SF1">
    <property type="entry name" value="ACETYL-COA HYDROLASE"/>
    <property type="match status" value="1"/>
</dbReference>
<dbReference type="SUPFAM" id="SSF100950">
    <property type="entry name" value="NagB/RpiA/CoA transferase-like"/>
    <property type="match status" value="1"/>
</dbReference>
<evidence type="ECO:0000259" key="2">
    <source>
        <dbReference type="Pfam" id="PF13336"/>
    </source>
</evidence>
<evidence type="ECO:0000313" key="4">
    <source>
        <dbReference type="EMBL" id="CAF3452910.1"/>
    </source>
</evidence>
<dbReference type="EMBL" id="CAJNXB010004538">
    <property type="protein sequence ID" value="CAF3380835.1"/>
    <property type="molecule type" value="Genomic_DNA"/>
</dbReference>
<dbReference type="GO" id="GO:0008775">
    <property type="term" value="F:acetate CoA-transferase activity"/>
    <property type="evidence" value="ECO:0007669"/>
    <property type="project" value="InterPro"/>
</dbReference>
<dbReference type="EMBL" id="CAJOBO010000220">
    <property type="protein sequence ID" value="CAF4166060.1"/>
    <property type="molecule type" value="Genomic_DNA"/>
</dbReference>
<dbReference type="Proteomes" id="UP000663851">
    <property type="component" value="Unassembled WGS sequence"/>
</dbReference>
<comment type="caution">
    <text evidence="3">The sequence shown here is derived from an EMBL/GenBank/DDBJ whole genome shotgun (WGS) entry which is preliminary data.</text>
</comment>
<evidence type="ECO:0000313" key="7">
    <source>
        <dbReference type="Proteomes" id="UP000663825"/>
    </source>
</evidence>
<evidence type="ECO:0000313" key="6">
    <source>
        <dbReference type="EMBL" id="CAF4166060.1"/>
    </source>
</evidence>
<dbReference type="AlphaFoldDB" id="A0A817YEB9"/>
<dbReference type="GO" id="GO:0006083">
    <property type="term" value="P:acetate metabolic process"/>
    <property type="evidence" value="ECO:0007669"/>
    <property type="project" value="InterPro"/>
</dbReference>
<dbReference type="InterPro" id="IPR037171">
    <property type="entry name" value="NagB/RpiA_transferase-like"/>
</dbReference>
<protein>
    <recommendedName>
        <fullName evidence="2">Acetyl-CoA hydrolase/transferase C-terminal domain-containing protein</fullName>
    </recommendedName>
</protein>
<dbReference type="Pfam" id="PF13336">
    <property type="entry name" value="AcetylCoA_hyd_C"/>
    <property type="match status" value="1"/>
</dbReference>
<keyword evidence="8" id="KW-1185">Reference proteome</keyword>
<evidence type="ECO:0000313" key="8">
    <source>
        <dbReference type="Proteomes" id="UP000663873"/>
    </source>
</evidence>
<proteinExistence type="predicted"/>
<dbReference type="Proteomes" id="UP000663833">
    <property type="component" value="Unassembled WGS sequence"/>
</dbReference>
<dbReference type="PANTHER" id="PTHR43609">
    <property type="entry name" value="ACETYL-COA HYDROLASE"/>
    <property type="match status" value="1"/>
</dbReference>
<dbReference type="InterPro" id="IPR046433">
    <property type="entry name" value="ActCoA_hydro"/>
</dbReference>
<dbReference type="OrthoDB" id="10250396at2759"/>
<name>A0A817YEB9_9BILA</name>
<feature type="region of interest" description="Disordered" evidence="1">
    <location>
        <begin position="121"/>
        <end position="148"/>
    </location>
</feature>
<sequence length="148" mass="16524">MMNGIAGSEDFTRNVYISIFITPSVAKGGKISVLVPMASHVNHHERSTQIMISEHGLADLGAKTPRERAKLIIDTCVHPMCKDLLRDYVEHSQRVSFAQQTPHDLKQALAWHVRLQETGSMHPDLQQPTSKNTEKAAKKLDQTATTKQ</sequence>
<dbReference type="Proteomes" id="UP000663873">
    <property type="component" value="Unassembled WGS sequence"/>
</dbReference>
<dbReference type="GO" id="GO:0003986">
    <property type="term" value="F:acetyl-CoA hydrolase activity"/>
    <property type="evidence" value="ECO:0007669"/>
    <property type="project" value="TreeGrafter"/>
</dbReference>
<feature type="compositionally biased region" description="Basic and acidic residues" evidence="1">
    <location>
        <begin position="132"/>
        <end position="141"/>
    </location>
</feature>